<dbReference type="EMBL" id="JAHIBW010000009">
    <property type="protein sequence ID" value="KAG7308124.1"/>
    <property type="molecule type" value="Genomic_DNA"/>
</dbReference>
<accession>A0ABQ7QSU7</accession>
<protein>
    <submittedName>
        <fullName evidence="1">Uncharacterized protein</fullName>
    </submittedName>
</protein>
<sequence>MKGLNDNGGSPVLTCNHLVKAVFRKCVQLAGNERRRLIVAVADYLNRGTRT</sequence>
<gene>
    <name evidence="1" type="ORF">JYU34_006786</name>
</gene>
<organism evidence="1 2">
    <name type="scientific">Plutella xylostella</name>
    <name type="common">Diamondback moth</name>
    <name type="synonym">Plutella maculipennis</name>
    <dbReference type="NCBI Taxonomy" id="51655"/>
    <lineage>
        <taxon>Eukaryota</taxon>
        <taxon>Metazoa</taxon>
        <taxon>Ecdysozoa</taxon>
        <taxon>Arthropoda</taxon>
        <taxon>Hexapoda</taxon>
        <taxon>Insecta</taxon>
        <taxon>Pterygota</taxon>
        <taxon>Neoptera</taxon>
        <taxon>Endopterygota</taxon>
        <taxon>Lepidoptera</taxon>
        <taxon>Glossata</taxon>
        <taxon>Ditrysia</taxon>
        <taxon>Yponomeutoidea</taxon>
        <taxon>Plutellidae</taxon>
        <taxon>Plutella</taxon>
    </lineage>
</organism>
<proteinExistence type="predicted"/>
<name>A0ABQ7QSU7_PLUXY</name>
<evidence type="ECO:0000313" key="2">
    <source>
        <dbReference type="Proteomes" id="UP000823941"/>
    </source>
</evidence>
<comment type="caution">
    <text evidence="1">The sequence shown here is derived from an EMBL/GenBank/DDBJ whole genome shotgun (WGS) entry which is preliminary data.</text>
</comment>
<feature type="non-terminal residue" evidence="1">
    <location>
        <position position="51"/>
    </location>
</feature>
<reference evidence="1 2" key="1">
    <citation type="submission" date="2021-06" db="EMBL/GenBank/DDBJ databases">
        <title>A haploid diamondback moth (Plutella xylostella L.) genome assembly resolves 31 chromosomes and identifies a diamide resistance mutation.</title>
        <authorList>
            <person name="Ward C.M."/>
            <person name="Perry K.D."/>
            <person name="Baker G."/>
            <person name="Powis K."/>
            <person name="Heckel D.G."/>
            <person name="Baxter S.W."/>
        </authorList>
    </citation>
    <scope>NUCLEOTIDE SEQUENCE [LARGE SCALE GENOMIC DNA]</scope>
    <source>
        <strain evidence="1 2">LV</strain>
        <tissue evidence="1">Single pupa</tissue>
    </source>
</reference>
<dbReference type="Proteomes" id="UP000823941">
    <property type="component" value="Chromosome 9"/>
</dbReference>
<keyword evidence="2" id="KW-1185">Reference proteome</keyword>
<evidence type="ECO:0000313" key="1">
    <source>
        <dbReference type="EMBL" id="KAG7308124.1"/>
    </source>
</evidence>